<reference evidence="4 5" key="1">
    <citation type="journal article" date="2024" name="bioRxiv">
        <title>A reference genome for Trichogramma kaykai: A tiny desert-dwelling parasitoid wasp with competing sex-ratio distorters.</title>
        <authorList>
            <person name="Culotta J."/>
            <person name="Lindsey A.R."/>
        </authorList>
    </citation>
    <scope>NUCLEOTIDE SEQUENCE [LARGE SCALE GENOMIC DNA]</scope>
    <source>
        <strain evidence="4 5">KSX58</strain>
    </source>
</reference>
<dbReference type="AlphaFoldDB" id="A0ABD2X6S5"/>
<name>A0ABD2X6S5_9HYME</name>
<comment type="caution">
    <text evidence="4">The sequence shown here is derived from an EMBL/GenBank/DDBJ whole genome shotgun (WGS) entry which is preliminary data.</text>
</comment>
<gene>
    <name evidence="4" type="ORF">TKK_006430</name>
</gene>
<evidence type="ECO:0000313" key="4">
    <source>
        <dbReference type="EMBL" id="KAL3400593.1"/>
    </source>
</evidence>
<dbReference type="InterPro" id="IPR036770">
    <property type="entry name" value="Ankyrin_rpt-contain_sf"/>
</dbReference>
<evidence type="ECO:0000256" key="2">
    <source>
        <dbReference type="ARBA" id="ARBA00023043"/>
    </source>
</evidence>
<protein>
    <recommendedName>
        <fullName evidence="6">Ankyrin repeat protein</fullName>
    </recommendedName>
</protein>
<keyword evidence="5" id="KW-1185">Reference proteome</keyword>
<dbReference type="Pfam" id="PF12796">
    <property type="entry name" value="Ank_2"/>
    <property type="match status" value="1"/>
</dbReference>
<dbReference type="Proteomes" id="UP001627154">
    <property type="component" value="Unassembled WGS sequence"/>
</dbReference>
<dbReference type="PROSITE" id="PS50297">
    <property type="entry name" value="ANK_REP_REGION"/>
    <property type="match status" value="2"/>
</dbReference>
<dbReference type="PANTHER" id="PTHR24198">
    <property type="entry name" value="ANKYRIN REPEAT AND PROTEIN KINASE DOMAIN-CONTAINING PROTEIN"/>
    <property type="match status" value="1"/>
</dbReference>
<dbReference type="PROSITE" id="PS50088">
    <property type="entry name" value="ANK_REPEAT"/>
    <property type="match status" value="2"/>
</dbReference>
<dbReference type="SUPFAM" id="SSF48403">
    <property type="entry name" value="Ankyrin repeat"/>
    <property type="match status" value="1"/>
</dbReference>
<evidence type="ECO:0000256" key="3">
    <source>
        <dbReference type="PROSITE-ProRule" id="PRU00023"/>
    </source>
</evidence>
<sequence length="202" mass="23550">MPLLLKYKANPNLINKEGFTPLHYVCMRNDDKDLVEMLVEHCDNQYKPVLVDVQDEKGLTPLYHAARIDHKNVIKYLLSKGANPNATDEKGLTPLHHVCKSYCDEDMAQTMFQIHDEENKWIPDEEEEKYDKLGEMKIIAELLLNYGANPNSTDVEGWTSLHFICQRYYDDDFVEAFFKMNDEKHQTVDVDARDNLGWIPLQ</sequence>
<accession>A0ABD2X6S5</accession>
<dbReference type="SMART" id="SM00248">
    <property type="entry name" value="ANK"/>
    <property type="match status" value="4"/>
</dbReference>
<dbReference type="PANTHER" id="PTHR24198:SF165">
    <property type="entry name" value="ANKYRIN REPEAT-CONTAINING PROTEIN-RELATED"/>
    <property type="match status" value="1"/>
</dbReference>
<proteinExistence type="predicted"/>
<dbReference type="InterPro" id="IPR002110">
    <property type="entry name" value="Ankyrin_rpt"/>
</dbReference>
<dbReference type="EMBL" id="JBJJXI010000051">
    <property type="protein sequence ID" value="KAL3400593.1"/>
    <property type="molecule type" value="Genomic_DNA"/>
</dbReference>
<feature type="repeat" description="ANK" evidence="3">
    <location>
        <begin position="17"/>
        <end position="41"/>
    </location>
</feature>
<evidence type="ECO:0000256" key="1">
    <source>
        <dbReference type="ARBA" id="ARBA00022737"/>
    </source>
</evidence>
<organism evidence="4 5">
    <name type="scientific">Trichogramma kaykai</name>
    <dbReference type="NCBI Taxonomy" id="54128"/>
    <lineage>
        <taxon>Eukaryota</taxon>
        <taxon>Metazoa</taxon>
        <taxon>Ecdysozoa</taxon>
        <taxon>Arthropoda</taxon>
        <taxon>Hexapoda</taxon>
        <taxon>Insecta</taxon>
        <taxon>Pterygota</taxon>
        <taxon>Neoptera</taxon>
        <taxon>Endopterygota</taxon>
        <taxon>Hymenoptera</taxon>
        <taxon>Apocrita</taxon>
        <taxon>Proctotrupomorpha</taxon>
        <taxon>Chalcidoidea</taxon>
        <taxon>Trichogrammatidae</taxon>
        <taxon>Trichogramma</taxon>
    </lineage>
</organism>
<evidence type="ECO:0008006" key="6">
    <source>
        <dbReference type="Google" id="ProtNLM"/>
    </source>
</evidence>
<dbReference type="Gene3D" id="1.25.40.20">
    <property type="entry name" value="Ankyrin repeat-containing domain"/>
    <property type="match status" value="2"/>
</dbReference>
<keyword evidence="2 3" id="KW-0040">ANK repeat</keyword>
<keyword evidence="1" id="KW-0677">Repeat</keyword>
<feature type="repeat" description="ANK" evidence="3">
    <location>
        <begin position="57"/>
        <end position="89"/>
    </location>
</feature>
<evidence type="ECO:0000313" key="5">
    <source>
        <dbReference type="Proteomes" id="UP001627154"/>
    </source>
</evidence>
<dbReference type="PRINTS" id="PR01415">
    <property type="entry name" value="ANKYRIN"/>
</dbReference>